<dbReference type="VEuPathDB" id="VectorBase:HLOH_048453"/>
<gene>
    <name evidence="2" type="ORF">HPB48_027044</name>
</gene>
<feature type="region of interest" description="Disordered" evidence="1">
    <location>
        <begin position="85"/>
        <end position="107"/>
    </location>
</feature>
<sequence length="131" mass="14764">MRYLFETYVHNTRGENSDGFLLADDAGMRGSCTWFVTTQVRQIRHRLPDNITVLKKASLSRVENTLCIMKDALVPLLEGITVPRKQSKKWKTGGTNSPSPTVGQYRPCSRYGAKDAYGKNRAPSWPDLACR</sequence>
<organism evidence="2 3">
    <name type="scientific">Haemaphysalis longicornis</name>
    <name type="common">Bush tick</name>
    <dbReference type="NCBI Taxonomy" id="44386"/>
    <lineage>
        <taxon>Eukaryota</taxon>
        <taxon>Metazoa</taxon>
        <taxon>Ecdysozoa</taxon>
        <taxon>Arthropoda</taxon>
        <taxon>Chelicerata</taxon>
        <taxon>Arachnida</taxon>
        <taxon>Acari</taxon>
        <taxon>Parasitiformes</taxon>
        <taxon>Ixodida</taxon>
        <taxon>Ixodoidea</taxon>
        <taxon>Ixodidae</taxon>
        <taxon>Haemaphysalinae</taxon>
        <taxon>Haemaphysalis</taxon>
    </lineage>
</organism>
<comment type="caution">
    <text evidence="2">The sequence shown here is derived from an EMBL/GenBank/DDBJ whole genome shotgun (WGS) entry which is preliminary data.</text>
</comment>
<name>A0A9J6HDP7_HAELO</name>
<dbReference type="EMBL" id="JABSTR010003681">
    <property type="protein sequence ID" value="KAH9385008.1"/>
    <property type="molecule type" value="Genomic_DNA"/>
</dbReference>
<evidence type="ECO:0000313" key="3">
    <source>
        <dbReference type="Proteomes" id="UP000821853"/>
    </source>
</evidence>
<dbReference type="OrthoDB" id="10023262at2759"/>
<evidence type="ECO:0000256" key="1">
    <source>
        <dbReference type="SAM" id="MobiDB-lite"/>
    </source>
</evidence>
<accession>A0A9J6HDP7</accession>
<keyword evidence="3" id="KW-1185">Reference proteome</keyword>
<dbReference type="AlphaFoldDB" id="A0A9J6HDP7"/>
<feature type="compositionally biased region" description="Polar residues" evidence="1">
    <location>
        <begin position="93"/>
        <end position="102"/>
    </location>
</feature>
<protein>
    <submittedName>
        <fullName evidence="2">Uncharacterized protein</fullName>
    </submittedName>
</protein>
<proteinExistence type="predicted"/>
<evidence type="ECO:0000313" key="2">
    <source>
        <dbReference type="EMBL" id="KAH9385008.1"/>
    </source>
</evidence>
<dbReference type="Proteomes" id="UP000821853">
    <property type="component" value="Unassembled WGS sequence"/>
</dbReference>
<reference evidence="2 3" key="1">
    <citation type="journal article" date="2020" name="Cell">
        <title>Large-Scale Comparative Analyses of Tick Genomes Elucidate Their Genetic Diversity and Vector Capacities.</title>
        <authorList>
            <consortium name="Tick Genome and Microbiome Consortium (TIGMIC)"/>
            <person name="Jia N."/>
            <person name="Wang J."/>
            <person name="Shi W."/>
            <person name="Du L."/>
            <person name="Sun Y."/>
            <person name="Zhan W."/>
            <person name="Jiang J.F."/>
            <person name="Wang Q."/>
            <person name="Zhang B."/>
            <person name="Ji P."/>
            <person name="Bell-Sakyi L."/>
            <person name="Cui X.M."/>
            <person name="Yuan T.T."/>
            <person name="Jiang B.G."/>
            <person name="Yang W.F."/>
            <person name="Lam T.T."/>
            <person name="Chang Q.C."/>
            <person name="Ding S.J."/>
            <person name="Wang X.J."/>
            <person name="Zhu J.G."/>
            <person name="Ruan X.D."/>
            <person name="Zhao L."/>
            <person name="Wei J.T."/>
            <person name="Ye R.Z."/>
            <person name="Que T.C."/>
            <person name="Du C.H."/>
            <person name="Zhou Y.H."/>
            <person name="Cheng J.X."/>
            <person name="Dai P.F."/>
            <person name="Guo W.B."/>
            <person name="Han X.H."/>
            <person name="Huang E.J."/>
            <person name="Li L.F."/>
            <person name="Wei W."/>
            <person name="Gao Y.C."/>
            <person name="Liu J.Z."/>
            <person name="Shao H.Z."/>
            <person name="Wang X."/>
            <person name="Wang C.C."/>
            <person name="Yang T.C."/>
            <person name="Huo Q.B."/>
            <person name="Li W."/>
            <person name="Chen H.Y."/>
            <person name="Chen S.E."/>
            <person name="Zhou L.G."/>
            <person name="Ni X.B."/>
            <person name="Tian J.H."/>
            <person name="Sheng Y."/>
            <person name="Liu T."/>
            <person name="Pan Y.S."/>
            <person name="Xia L.Y."/>
            <person name="Li J."/>
            <person name="Zhao F."/>
            <person name="Cao W.C."/>
        </authorList>
    </citation>
    <scope>NUCLEOTIDE SEQUENCE [LARGE SCALE GENOMIC DNA]</scope>
    <source>
        <strain evidence="2">HaeL-2018</strain>
    </source>
</reference>